<dbReference type="InterPro" id="IPR000420">
    <property type="entry name" value="Yeast_PIR_rpt"/>
</dbReference>
<reference evidence="9" key="1">
    <citation type="submission" date="2019-07" db="EMBL/GenBank/DDBJ databases">
        <title>Hyphodiscus hymeniophilus genome sequencing and assembly.</title>
        <authorList>
            <person name="Kramer G."/>
            <person name="Nodwell J."/>
        </authorList>
    </citation>
    <scope>NUCLEOTIDE SEQUENCE</scope>
    <source>
        <strain evidence="9">ATCC 34498</strain>
    </source>
</reference>
<comment type="subcellular location">
    <subcellularLocation>
        <location evidence="1">Secreted</location>
        <location evidence="1">Cell wall</location>
    </subcellularLocation>
</comment>
<dbReference type="InterPro" id="IPR051153">
    <property type="entry name" value="Yeast_CWMannoprotein_PIR"/>
</dbReference>
<dbReference type="PANTHER" id="PTHR47254">
    <property type="entry name" value="CELL WALL MANNOPROTEIN CIS3-RELATED"/>
    <property type="match status" value="1"/>
</dbReference>
<keyword evidence="3" id="KW-0964">Secreted</keyword>
<dbReference type="Pfam" id="PF22799">
    <property type="entry name" value="PIR1-like_C"/>
    <property type="match status" value="1"/>
</dbReference>
<keyword evidence="2" id="KW-0134">Cell wall</keyword>
<protein>
    <submittedName>
        <fullName evidence="9">Cell wall manno CIS3</fullName>
    </submittedName>
</protein>
<comment type="similarity">
    <text evidence="6">Belongs to the PIR protein family.</text>
</comment>
<keyword evidence="5" id="KW-0677">Repeat</keyword>
<feature type="domain" description="Cell wall mannoprotein PIR1-like C-terminal" evidence="8">
    <location>
        <begin position="72"/>
        <end position="146"/>
    </location>
</feature>
<keyword evidence="4 7" id="KW-0732">Signal</keyword>
<dbReference type="Proteomes" id="UP000785200">
    <property type="component" value="Unassembled WGS sequence"/>
</dbReference>
<comment type="caution">
    <text evidence="9">The sequence shown here is derived from an EMBL/GenBank/DDBJ whole genome shotgun (WGS) entry which is preliminary data.</text>
</comment>
<evidence type="ECO:0000313" key="9">
    <source>
        <dbReference type="EMBL" id="KAG0650307.1"/>
    </source>
</evidence>
<dbReference type="OrthoDB" id="5415592at2759"/>
<evidence type="ECO:0000256" key="6">
    <source>
        <dbReference type="ARBA" id="ARBA00038219"/>
    </source>
</evidence>
<evidence type="ECO:0000313" key="10">
    <source>
        <dbReference type="Proteomes" id="UP000785200"/>
    </source>
</evidence>
<dbReference type="InterPro" id="IPR054508">
    <property type="entry name" value="PIR1-like_C"/>
</dbReference>
<feature type="signal peptide" evidence="7">
    <location>
        <begin position="1"/>
        <end position="17"/>
    </location>
</feature>
<dbReference type="PROSITE" id="PS50256">
    <property type="entry name" value="PIR_REPEAT_2"/>
    <property type="match status" value="1"/>
</dbReference>
<evidence type="ECO:0000256" key="3">
    <source>
        <dbReference type="ARBA" id="ARBA00022525"/>
    </source>
</evidence>
<dbReference type="EMBL" id="VNKQ01000006">
    <property type="protein sequence ID" value="KAG0650307.1"/>
    <property type="molecule type" value="Genomic_DNA"/>
</dbReference>
<evidence type="ECO:0000256" key="5">
    <source>
        <dbReference type="ARBA" id="ARBA00022737"/>
    </source>
</evidence>
<evidence type="ECO:0000256" key="1">
    <source>
        <dbReference type="ARBA" id="ARBA00004191"/>
    </source>
</evidence>
<organism evidence="9 10">
    <name type="scientific">Hyphodiscus hymeniophilus</name>
    <dbReference type="NCBI Taxonomy" id="353542"/>
    <lineage>
        <taxon>Eukaryota</taxon>
        <taxon>Fungi</taxon>
        <taxon>Dikarya</taxon>
        <taxon>Ascomycota</taxon>
        <taxon>Pezizomycotina</taxon>
        <taxon>Leotiomycetes</taxon>
        <taxon>Helotiales</taxon>
        <taxon>Hyphodiscaceae</taxon>
        <taxon>Hyphodiscus</taxon>
    </lineage>
</organism>
<accession>A0A9P7AYJ9</accession>
<name>A0A9P7AYJ9_9HELO</name>
<dbReference type="Pfam" id="PF00399">
    <property type="entry name" value="PIR"/>
    <property type="match status" value="1"/>
</dbReference>
<evidence type="ECO:0000256" key="4">
    <source>
        <dbReference type="ARBA" id="ARBA00022729"/>
    </source>
</evidence>
<dbReference type="AlphaFoldDB" id="A0A9P7AYJ9"/>
<evidence type="ECO:0000256" key="2">
    <source>
        <dbReference type="ARBA" id="ARBA00022512"/>
    </source>
</evidence>
<gene>
    <name evidence="9" type="ORF">D0Z07_3031</name>
</gene>
<evidence type="ECO:0000259" key="8">
    <source>
        <dbReference type="Pfam" id="PF22799"/>
    </source>
</evidence>
<keyword evidence="10" id="KW-1185">Reference proteome</keyword>
<dbReference type="GO" id="GO:0005199">
    <property type="term" value="F:structural constituent of cell wall"/>
    <property type="evidence" value="ECO:0007669"/>
    <property type="project" value="InterPro"/>
</dbReference>
<feature type="chain" id="PRO_5040381973" evidence="7">
    <location>
        <begin position="18"/>
        <end position="377"/>
    </location>
</feature>
<evidence type="ECO:0000256" key="7">
    <source>
        <dbReference type="SAM" id="SignalP"/>
    </source>
</evidence>
<dbReference type="PANTHER" id="PTHR47254:SF1">
    <property type="entry name" value="CELL WALL MANNOPROTEIN CIS3-RELATED"/>
    <property type="match status" value="1"/>
</dbReference>
<dbReference type="GO" id="GO:0031505">
    <property type="term" value="P:fungal-type cell wall organization"/>
    <property type="evidence" value="ECO:0007669"/>
    <property type="project" value="UniProtKB-ARBA"/>
</dbReference>
<sequence>MQTTFALAAALAGVAFATSPTGSAPAGFVTTYPSAFQITAVNTTIVTAKRDVEKRDACPTSDGALIITLKDGVLTDQTGRIADIVANYQFQFDPAPGQADYIYNSGFSVGSNGSLALGSSAVFYRCLSGTFYNLYDRNWAPQCEPILIEVLPCGEGSPGQVTQGTDGQPAATGVATVLPDGQPQVTTVIPITVISDGQPQLPTGVISQLGDGQPQAPTATAAPISVISDGQPQAPTAVPAPISVISDGQPQAPTAVPAPISVISDGQPQAPTAVPAPISVISDGQPQAPTATAAPVPISVISDGQPQAPTATAAPVPISVISDGQPQAPTTMASATVSSNGTIASSTPSQVITNGGNAVAAGSSFMAIVVGLVAALM</sequence>
<dbReference type="GO" id="GO:0009277">
    <property type="term" value="C:fungal-type cell wall"/>
    <property type="evidence" value="ECO:0007669"/>
    <property type="project" value="TreeGrafter"/>
</dbReference>
<proteinExistence type="inferred from homology"/>